<evidence type="ECO:0000256" key="8">
    <source>
        <dbReference type="ARBA" id="ARBA00022989"/>
    </source>
</evidence>
<feature type="chain" id="PRO_5020494351" description="Alternative oxidase" evidence="13">
    <location>
        <begin position="19"/>
        <end position="81"/>
    </location>
</feature>
<evidence type="ECO:0000256" key="5">
    <source>
        <dbReference type="ARBA" id="ARBA00022692"/>
    </source>
</evidence>
<dbReference type="InterPro" id="IPR002680">
    <property type="entry name" value="AOX"/>
</dbReference>
<dbReference type="PANTHER" id="PTHR31803">
    <property type="entry name" value="ALTERNATIVE OXIDASE"/>
    <property type="match status" value="1"/>
</dbReference>
<dbReference type="GO" id="GO:0046872">
    <property type="term" value="F:metal ion binding"/>
    <property type="evidence" value="ECO:0007669"/>
    <property type="project" value="UniProtKB-UniRule"/>
</dbReference>
<dbReference type="InterPro" id="IPR038659">
    <property type="entry name" value="AOX_sf"/>
</dbReference>
<keyword evidence="3" id="KW-0813">Transport</keyword>
<evidence type="ECO:0000256" key="9">
    <source>
        <dbReference type="ARBA" id="ARBA00023002"/>
    </source>
</evidence>
<dbReference type="PANTHER" id="PTHR31803:SF3">
    <property type="entry name" value="ALTERNATIVE OXIDASE"/>
    <property type="match status" value="1"/>
</dbReference>
<keyword evidence="11 12" id="KW-0472">Membrane</keyword>
<dbReference type="EMBL" id="KZ993731">
    <property type="protein sequence ID" value="RKP04439.1"/>
    <property type="molecule type" value="Genomic_DNA"/>
</dbReference>
<sequence length="81" mass="9318">GVFFNIYFLLYLTTPKTAHRVVGYLEEEAIISYTQMLKCIDDGSIENTPAPQIAIDYWNLPKDARIRDVTLAIRADEAMHR</sequence>
<comment type="cofactor">
    <cofactor evidence="12">
        <name>Fe cation</name>
        <dbReference type="ChEBI" id="CHEBI:24875"/>
    </cofactor>
    <text evidence="12">Binds 2 iron ions per subunit.</text>
</comment>
<name>A0A4V1IVL1_9FUNG</name>
<dbReference type="GO" id="GO:0010230">
    <property type="term" value="P:alternative respiration"/>
    <property type="evidence" value="ECO:0007669"/>
    <property type="project" value="TreeGrafter"/>
</dbReference>
<evidence type="ECO:0000256" key="3">
    <source>
        <dbReference type="ARBA" id="ARBA00022448"/>
    </source>
</evidence>
<keyword evidence="8" id="KW-1133">Transmembrane helix</keyword>
<keyword evidence="13" id="KW-0732">Signal</keyword>
<keyword evidence="10 12" id="KW-0408">Iron</keyword>
<evidence type="ECO:0000313" key="14">
    <source>
        <dbReference type="EMBL" id="RKP04439.1"/>
    </source>
</evidence>
<protein>
    <recommendedName>
        <fullName evidence="12">Alternative oxidase</fullName>
        <ecNumber evidence="12">1.-.-.-</ecNumber>
    </recommendedName>
</protein>
<dbReference type="GO" id="GO:0016020">
    <property type="term" value="C:membrane"/>
    <property type="evidence" value="ECO:0007669"/>
    <property type="project" value="UniProtKB-SubCell"/>
</dbReference>
<evidence type="ECO:0000256" key="13">
    <source>
        <dbReference type="SAM" id="SignalP"/>
    </source>
</evidence>
<evidence type="ECO:0000313" key="15">
    <source>
        <dbReference type="Proteomes" id="UP000271241"/>
    </source>
</evidence>
<comment type="similarity">
    <text evidence="2 12">Belongs to the alternative oxidase family.</text>
</comment>
<comment type="subcellular location">
    <subcellularLocation>
        <location evidence="1">Membrane</location>
    </subcellularLocation>
</comment>
<accession>A0A4V1IVL1</accession>
<keyword evidence="7 12" id="KW-0249">Electron transport</keyword>
<evidence type="ECO:0000256" key="12">
    <source>
        <dbReference type="RuleBase" id="RU003779"/>
    </source>
</evidence>
<dbReference type="Proteomes" id="UP000271241">
    <property type="component" value="Unassembled WGS sequence"/>
</dbReference>
<evidence type="ECO:0000256" key="11">
    <source>
        <dbReference type="ARBA" id="ARBA00023136"/>
    </source>
</evidence>
<keyword evidence="6 12" id="KW-0479">Metal-binding</keyword>
<dbReference type="OrthoDB" id="16906at2759"/>
<feature type="signal peptide" evidence="13">
    <location>
        <begin position="1"/>
        <end position="18"/>
    </location>
</feature>
<proteinExistence type="inferred from homology"/>
<evidence type="ECO:0000256" key="1">
    <source>
        <dbReference type="ARBA" id="ARBA00004370"/>
    </source>
</evidence>
<evidence type="ECO:0000256" key="10">
    <source>
        <dbReference type="ARBA" id="ARBA00023004"/>
    </source>
</evidence>
<dbReference type="AlphaFoldDB" id="A0A4V1IVL1"/>
<keyword evidence="4 12" id="KW-0679">Respiratory chain</keyword>
<dbReference type="GO" id="GO:0009916">
    <property type="term" value="F:alternative oxidase activity"/>
    <property type="evidence" value="ECO:0007669"/>
    <property type="project" value="UniProtKB-UniRule"/>
</dbReference>
<dbReference type="Pfam" id="PF01786">
    <property type="entry name" value="AOX"/>
    <property type="match status" value="1"/>
</dbReference>
<keyword evidence="15" id="KW-1185">Reference proteome</keyword>
<feature type="non-terminal residue" evidence="14">
    <location>
        <position position="1"/>
    </location>
</feature>
<keyword evidence="9 12" id="KW-0560">Oxidoreductase</keyword>
<dbReference type="GO" id="GO:0098803">
    <property type="term" value="C:respiratory chain complex"/>
    <property type="evidence" value="ECO:0007669"/>
    <property type="project" value="UniProtKB-UniRule"/>
</dbReference>
<evidence type="ECO:0000256" key="4">
    <source>
        <dbReference type="ARBA" id="ARBA00022660"/>
    </source>
</evidence>
<evidence type="ECO:0000256" key="7">
    <source>
        <dbReference type="ARBA" id="ARBA00022982"/>
    </source>
</evidence>
<gene>
    <name evidence="14" type="ORF">THASP1DRAFT_9678</name>
</gene>
<feature type="non-terminal residue" evidence="14">
    <location>
        <position position="81"/>
    </location>
</feature>
<evidence type="ECO:0000256" key="6">
    <source>
        <dbReference type="ARBA" id="ARBA00022723"/>
    </source>
</evidence>
<reference evidence="15" key="1">
    <citation type="journal article" date="2018" name="Nat. Microbiol.">
        <title>Leveraging single-cell genomics to expand the fungal tree of life.</title>
        <authorList>
            <person name="Ahrendt S.R."/>
            <person name="Quandt C.A."/>
            <person name="Ciobanu D."/>
            <person name="Clum A."/>
            <person name="Salamov A."/>
            <person name="Andreopoulos B."/>
            <person name="Cheng J.F."/>
            <person name="Woyke T."/>
            <person name="Pelin A."/>
            <person name="Henrissat B."/>
            <person name="Reynolds N.K."/>
            <person name="Benny G.L."/>
            <person name="Smith M.E."/>
            <person name="James T.Y."/>
            <person name="Grigoriev I.V."/>
        </authorList>
    </citation>
    <scope>NUCLEOTIDE SEQUENCE [LARGE SCALE GENOMIC DNA]</scope>
    <source>
        <strain evidence="15">RSA 1356</strain>
    </source>
</reference>
<dbReference type="GO" id="GO:0005739">
    <property type="term" value="C:mitochondrion"/>
    <property type="evidence" value="ECO:0007669"/>
    <property type="project" value="TreeGrafter"/>
</dbReference>
<evidence type="ECO:0000256" key="2">
    <source>
        <dbReference type="ARBA" id="ARBA00008388"/>
    </source>
</evidence>
<dbReference type="Gene3D" id="1.20.1260.140">
    <property type="entry name" value="Alternative oxidase"/>
    <property type="match status" value="1"/>
</dbReference>
<dbReference type="STRING" id="78915.A0A4V1IVL1"/>
<organism evidence="14 15">
    <name type="scientific">Thamnocephalis sphaerospora</name>
    <dbReference type="NCBI Taxonomy" id="78915"/>
    <lineage>
        <taxon>Eukaryota</taxon>
        <taxon>Fungi</taxon>
        <taxon>Fungi incertae sedis</taxon>
        <taxon>Zoopagomycota</taxon>
        <taxon>Zoopagomycotina</taxon>
        <taxon>Zoopagomycetes</taxon>
        <taxon>Zoopagales</taxon>
        <taxon>Sigmoideomycetaceae</taxon>
        <taxon>Thamnocephalis</taxon>
    </lineage>
</organism>
<dbReference type="EC" id="1.-.-.-" evidence="12"/>
<keyword evidence="5 12" id="KW-0812">Transmembrane</keyword>